<proteinExistence type="predicted"/>
<accession>A0ABD0LFQ8</accession>
<reference evidence="1 2" key="1">
    <citation type="journal article" date="2023" name="Sci. Data">
        <title>Genome assembly of the Korean intertidal mud-creeper Batillaria attramentaria.</title>
        <authorList>
            <person name="Patra A.K."/>
            <person name="Ho P.T."/>
            <person name="Jun S."/>
            <person name="Lee S.J."/>
            <person name="Kim Y."/>
            <person name="Won Y.J."/>
        </authorList>
    </citation>
    <scope>NUCLEOTIDE SEQUENCE [LARGE SCALE GENOMIC DNA]</scope>
    <source>
        <strain evidence="1">Wonlab-2016</strain>
    </source>
</reference>
<gene>
    <name evidence="1" type="ORF">BaRGS_00010470</name>
</gene>
<keyword evidence="2" id="KW-1185">Reference proteome</keyword>
<comment type="caution">
    <text evidence="1">The sequence shown here is derived from an EMBL/GenBank/DDBJ whole genome shotgun (WGS) entry which is preliminary data.</text>
</comment>
<dbReference type="Proteomes" id="UP001519460">
    <property type="component" value="Unassembled WGS sequence"/>
</dbReference>
<evidence type="ECO:0000313" key="1">
    <source>
        <dbReference type="EMBL" id="KAK7498210.1"/>
    </source>
</evidence>
<sequence length="153" mass="17572">MSIPSRRRRVFCHGFVESAINIDEYKAVKVTGLRDIISGVSPSSYFRFVSRHCNLDTPRSRVERHHHFRSPPLTMLPIRQSTLQLTPRFPSKNFSDAVLGLGLGVGREDTSDQSPRTTRRILMLSDNRVHPRDKPWSALVVGDIDEIRFPSYR</sequence>
<protein>
    <submittedName>
        <fullName evidence="1">Uncharacterized protein</fullName>
    </submittedName>
</protein>
<evidence type="ECO:0000313" key="2">
    <source>
        <dbReference type="Proteomes" id="UP001519460"/>
    </source>
</evidence>
<dbReference type="AlphaFoldDB" id="A0ABD0LFQ8"/>
<dbReference type="EMBL" id="JACVVK020000052">
    <property type="protein sequence ID" value="KAK7498210.1"/>
    <property type="molecule type" value="Genomic_DNA"/>
</dbReference>
<name>A0ABD0LFQ8_9CAEN</name>
<organism evidence="1 2">
    <name type="scientific">Batillaria attramentaria</name>
    <dbReference type="NCBI Taxonomy" id="370345"/>
    <lineage>
        <taxon>Eukaryota</taxon>
        <taxon>Metazoa</taxon>
        <taxon>Spiralia</taxon>
        <taxon>Lophotrochozoa</taxon>
        <taxon>Mollusca</taxon>
        <taxon>Gastropoda</taxon>
        <taxon>Caenogastropoda</taxon>
        <taxon>Sorbeoconcha</taxon>
        <taxon>Cerithioidea</taxon>
        <taxon>Batillariidae</taxon>
        <taxon>Batillaria</taxon>
    </lineage>
</organism>